<accession>A0A9N7MRS5</accession>
<feature type="transmembrane region" description="Helical" evidence="6">
    <location>
        <begin position="65"/>
        <end position="86"/>
    </location>
</feature>
<organism evidence="7 8">
    <name type="scientific">Striga hermonthica</name>
    <name type="common">Purple witchweed</name>
    <name type="synonym">Buchnera hermonthica</name>
    <dbReference type="NCBI Taxonomy" id="68872"/>
    <lineage>
        <taxon>Eukaryota</taxon>
        <taxon>Viridiplantae</taxon>
        <taxon>Streptophyta</taxon>
        <taxon>Embryophyta</taxon>
        <taxon>Tracheophyta</taxon>
        <taxon>Spermatophyta</taxon>
        <taxon>Magnoliopsida</taxon>
        <taxon>eudicotyledons</taxon>
        <taxon>Gunneridae</taxon>
        <taxon>Pentapetalae</taxon>
        <taxon>asterids</taxon>
        <taxon>lamiids</taxon>
        <taxon>Lamiales</taxon>
        <taxon>Orobanchaceae</taxon>
        <taxon>Buchnereae</taxon>
        <taxon>Striga</taxon>
    </lineage>
</organism>
<dbReference type="Proteomes" id="UP001153555">
    <property type="component" value="Unassembled WGS sequence"/>
</dbReference>
<reference evidence="7" key="1">
    <citation type="submission" date="2019-12" db="EMBL/GenBank/DDBJ databases">
        <authorList>
            <person name="Scholes J."/>
        </authorList>
    </citation>
    <scope>NUCLEOTIDE SEQUENCE</scope>
</reference>
<dbReference type="GO" id="GO:0005886">
    <property type="term" value="C:plasma membrane"/>
    <property type="evidence" value="ECO:0007669"/>
    <property type="project" value="TreeGrafter"/>
</dbReference>
<evidence type="ECO:0000256" key="2">
    <source>
        <dbReference type="ARBA" id="ARBA00008572"/>
    </source>
</evidence>
<evidence type="ECO:0000313" key="8">
    <source>
        <dbReference type="Proteomes" id="UP001153555"/>
    </source>
</evidence>
<evidence type="ECO:0000256" key="5">
    <source>
        <dbReference type="ARBA" id="ARBA00023136"/>
    </source>
</evidence>
<dbReference type="Pfam" id="PF13520">
    <property type="entry name" value="AA_permease_2"/>
    <property type="match status" value="1"/>
</dbReference>
<feature type="transmembrane region" description="Helical" evidence="6">
    <location>
        <begin position="98"/>
        <end position="118"/>
    </location>
</feature>
<keyword evidence="4 6" id="KW-1133">Transmembrane helix</keyword>
<evidence type="ECO:0000256" key="6">
    <source>
        <dbReference type="SAM" id="Phobius"/>
    </source>
</evidence>
<feature type="transmembrane region" description="Helical" evidence="6">
    <location>
        <begin position="130"/>
        <end position="150"/>
    </location>
</feature>
<evidence type="ECO:0000313" key="7">
    <source>
        <dbReference type="EMBL" id="CAA0814384.1"/>
    </source>
</evidence>
<feature type="transmembrane region" description="Helical" evidence="6">
    <location>
        <begin position="195"/>
        <end position="212"/>
    </location>
</feature>
<dbReference type="AlphaFoldDB" id="A0A9N7MRS5"/>
<dbReference type="EMBL" id="CACSLK010012206">
    <property type="protein sequence ID" value="CAA0814384.1"/>
    <property type="molecule type" value="Genomic_DNA"/>
</dbReference>
<evidence type="ECO:0000256" key="3">
    <source>
        <dbReference type="ARBA" id="ARBA00022692"/>
    </source>
</evidence>
<dbReference type="PANTHER" id="PTHR43243">
    <property type="entry name" value="INNER MEMBRANE TRANSPORTER YGJI-RELATED"/>
    <property type="match status" value="1"/>
</dbReference>
<protein>
    <submittedName>
        <fullName evidence="7">Cationic amino acid transporter 6- chloroplastic</fullName>
    </submittedName>
</protein>
<evidence type="ECO:0000256" key="1">
    <source>
        <dbReference type="ARBA" id="ARBA00004141"/>
    </source>
</evidence>
<comment type="subcellular location">
    <subcellularLocation>
        <location evidence="1">Membrane</location>
        <topology evidence="1">Multi-pass membrane protein</topology>
    </subcellularLocation>
</comment>
<keyword evidence="5 6" id="KW-0472">Membrane</keyword>
<dbReference type="InterPro" id="IPR002293">
    <property type="entry name" value="AA/rel_permease1"/>
</dbReference>
<dbReference type="PANTHER" id="PTHR43243:SF41">
    <property type="entry name" value="CATIONIC AMINO ACID TRANSPORTER 7, CHLOROPLASTIC"/>
    <property type="match status" value="1"/>
</dbReference>
<name>A0A9N7MRS5_STRHE</name>
<proteinExistence type="inferred from homology"/>
<evidence type="ECO:0000256" key="4">
    <source>
        <dbReference type="ARBA" id="ARBA00022989"/>
    </source>
</evidence>
<gene>
    <name evidence="7" type="ORF">SHERM_14680</name>
</gene>
<comment type="similarity">
    <text evidence="2">Belongs to the amino acid-polyamine-organocation (APC) superfamily. Cationic amino acid transporter (CAT) (TC 2.A.3.3) family.</text>
</comment>
<dbReference type="Gene3D" id="1.20.1740.10">
    <property type="entry name" value="Amino acid/polyamine transporter I"/>
    <property type="match status" value="1"/>
</dbReference>
<comment type="caution">
    <text evidence="7">The sequence shown here is derived from an EMBL/GenBank/DDBJ whole genome shotgun (WGS) entry which is preliminary data.</text>
</comment>
<dbReference type="GO" id="GO:0015171">
    <property type="term" value="F:amino acid transmembrane transporter activity"/>
    <property type="evidence" value="ECO:0007669"/>
    <property type="project" value="TreeGrafter"/>
</dbReference>
<dbReference type="OrthoDB" id="3900342at2759"/>
<keyword evidence="3 6" id="KW-0812">Transmembrane</keyword>
<sequence>MEIDISRGNANEVLHASSFSTLPSYLRALSDTPNRLFLRAFSASTSSDEIARSRSGSTLKRTLRWYDLVGLGLGGMVGAGVFVTTGHAARLLAGPSVVLSYAIAGFCALLSALCYTEFAVDMPVAGGAFSYIRVTLGEFPAFLAGANLIAEYVLSNAAVARGFTAYLGTALGLPGPTRLRITIRTLPDGYNQMDPIAVALILLLTLVICYRCK</sequence>
<keyword evidence="8" id="KW-1185">Reference proteome</keyword>